<proteinExistence type="inferred from homology"/>
<dbReference type="PROSITE" id="PS51318">
    <property type="entry name" value="TAT"/>
    <property type="match status" value="1"/>
</dbReference>
<dbReference type="NCBIfam" id="TIGR03851">
    <property type="entry name" value="chitin_NgcE"/>
    <property type="match status" value="1"/>
</dbReference>
<dbReference type="Gene3D" id="3.40.190.10">
    <property type="entry name" value="Periplasmic binding protein-like II"/>
    <property type="match status" value="2"/>
</dbReference>
<name>A0A2S6GMH3_9PSEU</name>
<sequence length="474" mass="50749">MSAALPQNPSRRSVLKGLGMAVLAAGPLSACAFGSDDKPANNGPTGTVSANNPLGVAANAPLEVVIFKGGLGDAYATEVHEPMYKKAYPEATIKHMPTQQISQTMQPRFASGDVPDVIANSGSDVMDNGALASEGQLLDLTPLFDAPAIGGSGKVRDGLLPGTVEAGILSGKPYLMKYIYTVYGLWYDQALFEKNSWTPATTFEEFDALLGKIKAAGLKPYAYAGKNASYYQYWMIAITAAKIAGNQVLIDMDNLKEGVWTSEPVLKAATAWAEIGKKYLDPSFEGLTHTEVQTAQNQGQIGFYPSGSWLENEQKEQTPATFKYGLTPTPSVTSSDKLPFGAVRAAAGEAYIIPAKAKNPQGGLEYMRMMLSKEGARGFSEKTGNITVVKGAADGLPLSPGTKASNDALNKAGDNIITYNLFEDWYKEFETELRAKTNALMFGRITPDQFCKDVQAKADAVRNDSAVTKQNRTS</sequence>
<evidence type="ECO:0000313" key="6">
    <source>
        <dbReference type="EMBL" id="PPK66373.1"/>
    </source>
</evidence>
<evidence type="ECO:0000256" key="4">
    <source>
        <dbReference type="ARBA" id="ARBA00022729"/>
    </source>
</evidence>
<dbReference type="InterPro" id="IPR006311">
    <property type="entry name" value="TAT_signal"/>
</dbReference>
<dbReference type="Proteomes" id="UP000239203">
    <property type="component" value="Unassembled WGS sequence"/>
</dbReference>
<evidence type="ECO:0000256" key="5">
    <source>
        <dbReference type="SAM" id="SignalP"/>
    </source>
</evidence>
<comment type="caution">
    <text evidence="6">The sequence shown here is derived from an EMBL/GenBank/DDBJ whole genome shotgun (WGS) entry which is preliminary data.</text>
</comment>
<comment type="similarity">
    <text evidence="2">Belongs to the bacterial solute-binding protein 1 family.</text>
</comment>
<dbReference type="AlphaFoldDB" id="A0A2S6GMH3"/>
<dbReference type="InterPro" id="IPR006059">
    <property type="entry name" value="SBP"/>
</dbReference>
<dbReference type="SUPFAM" id="SSF53850">
    <property type="entry name" value="Periplasmic binding protein-like II"/>
    <property type="match status" value="1"/>
</dbReference>
<protein>
    <submittedName>
        <fullName evidence="6">N-acetylglucosamine transport system substrate-binding protein</fullName>
    </submittedName>
</protein>
<evidence type="ECO:0000256" key="1">
    <source>
        <dbReference type="ARBA" id="ARBA00004196"/>
    </source>
</evidence>
<dbReference type="InterPro" id="IPR022386">
    <property type="entry name" value="Chitin_NgcE"/>
</dbReference>
<keyword evidence="4 5" id="KW-0732">Signal</keyword>
<dbReference type="Pfam" id="PF01547">
    <property type="entry name" value="SBP_bac_1"/>
    <property type="match status" value="1"/>
</dbReference>
<dbReference type="EMBL" id="PTIX01000010">
    <property type="protein sequence ID" value="PPK66373.1"/>
    <property type="molecule type" value="Genomic_DNA"/>
</dbReference>
<dbReference type="GO" id="GO:0030313">
    <property type="term" value="C:cell envelope"/>
    <property type="evidence" value="ECO:0007669"/>
    <property type="project" value="UniProtKB-SubCell"/>
</dbReference>
<evidence type="ECO:0000313" key="7">
    <source>
        <dbReference type="Proteomes" id="UP000239203"/>
    </source>
</evidence>
<feature type="signal peptide" evidence="5">
    <location>
        <begin position="1"/>
        <end position="32"/>
    </location>
</feature>
<keyword evidence="7" id="KW-1185">Reference proteome</keyword>
<organism evidence="6 7">
    <name type="scientific">Actinokineospora auranticolor</name>
    <dbReference type="NCBI Taxonomy" id="155976"/>
    <lineage>
        <taxon>Bacteria</taxon>
        <taxon>Bacillati</taxon>
        <taxon>Actinomycetota</taxon>
        <taxon>Actinomycetes</taxon>
        <taxon>Pseudonocardiales</taxon>
        <taxon>Pseudonocardiaceae</taxon>
        <taxon>Actinokineospora</taxon>
    </lineage>
</organism>
<dbReference type="PANTHER" id="PTHR43649:SF31">
    <property type="entry name" value="SN-GLYCEROL-3-PHOSPHATE-BINDING PERIPLASMIC PROTEIN UGPB"/>
    <property type="match status" value="1"/>
</dbReference>
<evidence type="ECO:0000256" key="3">
    <source>
        <dbReference type="ARBA" id="ARBA00022448"/>
    </source>
</evidence>
<keyword evidence="3" id="KW-0813">Transport</keyword>
<accession>A0A2S6GMH3</accession>
<comment type="subcellular location">
    <subcellularLocation>
        <location evidence="1">Cell envelope</location>
    </subcellularLocation>
</comment>
<evidence type="ECO:0000256" key="2">
    <source>
        <dbReference type="ARBA" id="ARBA00008520"/>
    </source>
</evidence>
<feature type="chain" id="PRO_5015534065" evidence="5">
    <location>
        <begin position="33"/>
        <end position="474"/>
    </location>
</feature>
<gene>
    <name evidence="6" type="ORF">CLV40_11077</name>
</gene>
<dbReference type="InterPro" id="IPR050490">
    <property type="entry name" value="Bact_solute-bd_prot1"/>
</dbReference>
<reference evidence="6 7" key="1">
    <citation type="submission" date="2018-02" db="EMBL/GenBank/DDBJ databases">
        <title>Genomic Encyclopedia of Archaeal and Bacterial Type Strains, Phase II (KMG-II): from individual species to whole genera.</title>
        <authorList>
            <person name="Goeker M."/>
        </authorList>
    </citation>
    <scope>NUCLEOTIDE SEQUENCE [LARGE SCALE GENOMIC DNA]</scope>
    <source>
        <strain evidence="6 7">YU 961-1</strain>
    </source>
</reference>
<dbReference type="PANTHER" id="PTHR43649">
    <property type="entry name" value="ARABINOSE-BINDING PROTEIN-RELATED"/>
    <property type="match status" value="1"/>
</dbReference>